<keyword evidence="1" id="KW-0560">Oxidoreductase</keyword>
<gene>
    <name evidence="6" type="ORF">WH95_10580</name>
</gene>
<evidence type="ECO:0000256" key="2">
    <source>
        <dbReference type="ARBA" id="ARBA00023027"/>
    </source>
</evidence>
<evidence type="ECO:0008006" key="8">
    <source>
        <dbReference type="Google" id="ProtNLM"/>
    </source>
</evidence>
<dbReference type="InterPro" id="IPR036291">
    <property type="entry name" value="NAD(P)-bd_dom_sf"/>
</dbReference>
<dbReference type="Proteomes" id="UP000034491">
    <property type="component" value="Unassembled WGS sequence"/>
</dbReference>
<dbReference type="InterPro" id="IPR015815">
    <property type="entry name" value="HIBADH-related"/>
</dbReference>
<dbReference type="PANTHER" id="PTHR43060">
    <property type="entry name" value="3-HYDROXYISOBUTYRATE DEHYDROGENASE-LIKE 1, MITOCHONDRIAL-RELATED"/>
    <property type="match status" value="1"/>
</dbReference>
<evidence type="ECO:0000256" key="1">
    <source>
        <dbReference type="ARBA" id="ARBA00023002"/>
    </source>
</evidence>
<dbReference type="Pfam" id="PF14833">
    <property type="entry name" value="NAD_binding_11"/>
    <property type="match status" value="1"/>
</dbReference>
<organism evidence="6 7">
    <name type="scientific">Kiloniella litopenaei</name>
    <dbReference type="NCBI Taxonomy" id="1549748"/>
    <lineage>
        <taxon>Bacteria</taxon>
        <taxon>Pseudomonadati</taxon>
        <taxon>Pseudomonadota</taxon>
        <taxon>Alphaproteobacteria</taxon>
        <taxon>Rhodospirillales</taxon>
        <taxon>Kiloniellaceae</taxon>
        <taxon>Kiloniella</taxon>
    </lineage>
</organism>
<feature type="domain" description="6-phosphogluconate dehydrogenase NADP-binding" evidence="4">
    <location>
        <begin position="14"/>
        <end position="175"/>
    </location>
</feature>
<reference evidence="6 7" key="1">
    <citation type="submission" date="2015-03" db="EMBL/GenBank/DDBJ databases">
        <title>Genome sequence of Kiloniella sp. P1-1, isolated from the gut microflora of Pacific white shrimp, Penaeus vannamei.</title>
        <authorList>
            <person name="Shao Z."/>
            <person name="Wang L."/>
            <person name="Li X."/>
        </authorList>
    </citation>
    <scope>NUCLEOTIDE SEQUENCE [LARGE SCALE GENOMIC DNA]</scope>
    <source>
        <strain evidence="6 7">P1-1</strain>
    </source>
</reference>
<dbReference type="OrthoDB" id="9812907at2"/>
<feature type="active site" evidence="3">
    <location>
        <position position="184"/>
    </location>
</feature>
<dbReference type="Gene3D" id="1.10.1040.10">
    <property type="entry name" value="N-(1-d-carboxylethyl)-l-norvaline Dehydrogenase, domain 2"/>
    <property type="match status" value="1"/>
</dbReference>
<dbReference type="InterPro" id="IPR008927">
    <property type="entry name" value="6-PGluconate_DH-like_C_sf"/>
</dbReference>
<accession>A0A0M2R4T8</accession>
<sequence length="310" mass="32798">MNGPSELSSFSGTKVGVVGLGKMGWHFAKRLHDAGAEVFIHSRSRGKATDLEALGLIYCKTPQDLARKIKSGFIVICVTDTVAVEQVICGDQGLLLSMNPDTLVIDMGTTQVMNTRVLAGRVDHVGAGYLDAPVSGGAVGAENGTLSIMVGGSETDFRRALPLFNVLGENINHVGSLGAGQIAKTANQMIVAMTIDAVAEALTLASRAGADPAKVRNALLGGFADSRILELHGQRMIERNFEPGARATVQLKDVKQASELAKHYDLKLTGLETALTLWQKMVDDGLGDLDQAGFINAVEKTIDNNNQTKG</sequence>
<dbReference type="GO" id="GO:0050661">
    <property type="term" value="F:NADP binding"/>
    <property type="evidence" value="ECO:0007669"/>
    <property type="project" value="InterPro"/>
</dbReference>
<evidence type="ECO:0000259" key="5">
    <source>
        <dbReference type="Pfam" id="PF14833"/>
    </source>
</evidence>
<dbReference type="PIRSF" id="PIRSF000103">
    <property type="entry name" value="HIBADH"/>
    <property type="match status" value="1"/>
</dbReference>
<dbReference type="PANTHER" id="PTHR43060:SF15">
    <property type="entry name" value="3-HYDROXYISOBUTYRATE DEHYDROGENASE-LIKE 1, MITOCHONDRIAL-RELATED"/>
    <property type="match status" value="1"/>
</dbReference>
<feature type="domain" description="3-hydroxyisobutyrate dehydrogenase-like NAD-binding" evidence="5">
    <location>
        <begin position="178"/>
        <end position="296"/>
    </location>
</feature>
<evidence type="ECO:0000313" key="7">
    <source>
        <dbReference type="Proteomes" id="UP000034491"/>
    </source>
</evidence>
<evidence type="ECO:0000259" key="4">
    <source>
        <dbReference type="Pfam" id="PF03446"/>
    </source>
</evidence>
<proteinExistence type="predicted"/>
<dbReference type="AlphaFoldDB" id="A0A0M2R4T8"/>
<name>A0A0M2R4T8_9PROT</name>
<evidence type="ECO:0000256" key="3">
    <source>
        <dbReference type="PIRSR" id="PIRSR000103-1"/>
    </source>
</evidence>
<dbReference type="SUPFAM" id="SSF51735">
    <property type="entry name" value="NAD(P)-binding Rossmann-fold domains"/>
    <property type="match status" value="1"/>
</dbReference>
<keyword evidence="2" id="KW-0520">NAD</keyword>
<keyword evidence="7" id="KW-1185">Reference proteome</keyword>
<dbReference type="RefSeq" id="WP_046506693.1">
    <property type="nucleotide sequence ID" value="NZ_LANI01000009.1"/>
</dbReference>
<dbReference type="PATRIC" id="fig|1549748.8.peg.4197"/>
<dbReference type="InterPro" id="IPR006115">
    <property type="entry name" value="6PGDH_NADP-bd"/>
</dbReference>
<dbReference type="GO" id="GO:0016491">
    <property type="term" value="F:oxidoreductase activity"/>
    <property type="evidence" value="ECO:0007669"/>
    <property type="project" value="UniProtKB-KW"/>
</dbReference>
<evidence type="ECO:0000313" key="6">
    <source>
        <dbReference type="EMBL" id="KKJ76867.1"/>
    </source>
</evidence>
<dbReference type="InterPro" id="IPR013328">
    <property type="entry name" value="6PGD_dom2"/>
</dbReference>
<comment type="caution">
    <text evidence="6">The sequence shown here is derived from an EMBL/GenBank/DDBJ whole genome shotgun (WGS) entry which is preliminary data.</text>
</comment>
<dbReference type="EMBL" id="LANI01000009">
    <property type="protein sequence ID" value="KKJ76867.1"/>
    <property type="molecule type" value="Genomic_DNA"/>
</dbReference>
<dbReference type="Gene3D" id="3.40.50.720">
    <property type="entry name" value="NAD(P)-binding Rossmann-like Domain"/>
    <property type="match status" value="1"/>
</dbReference>
<dbReference type="SUPFAM" id="SSF48179">
    <property type="entry name" value="6-phosphogluconate dehydrogenase C-terminal domain-like"/>
    <property type="match status" value="1"/>
</dbReference>
<dbReference type="GO" id="GO:0051287">
    <property type="term" value="F:NAD binding"/>
    <property type="evidence" value="ECO:0007669"/>
    <property type="project" value="InterPro"/>
</dbReference>
<dbReference type="InterPro" id="IPR029154">
    <property type="entry name" value="HIBADH-like_NADP-bd"/>
</dbReference>
<dbReference type="Pfam" id="PF03446">
    <property type="entry name" value="NAD_binding_2"/>
    <property type="match status" value="1"/>
</dbReference>
<protein>
    <recommendedName>
        <fullName evidence="8">2-hydroxy-3-oxopropionate reductase</fullName>
    </recommendedName>
</protein>
<dbReference type="STRING" id="1549748.WH95_10580"/>